<dbReference type="InterPro" id="IPR039261">
    <property type="entry name" value="FNR_nucleotide-bd"/>
</dbReference>
<evidence type="ECO:0000313" key="2">
    <source>
        <dbReference type="EMBL" id="KAF7159129.1"/>
    </source>
</evidence>
<gene>
    <name evidence="1" type="ORF">CNMCM5793_004170</name>
    <name evidence="2" type="ORF">CNMCM6106_006214</name>
</gene>
<dbReference type="Proteomes" id="UP000662466">
    <property type="component" value="Unassembled WGS sequence"/>
</dbReference>
<organism evidence="1 3">
    <name type="scientific">Aspergillus hiratsukae</name>
    <dbReference type="NCBI Taxonomy" id="1194566"/>
    <lineage>
        <taxon>Eukaryota</taxon>
        <taxon>Fungi</taxon>
        <taxon>Dikarya</taxon>
        <taxon>Ascomycota</taxon>
        <taxon>Pezizomycotina</taxon>
        <taxon>Eurotiomycetes</taxon>
        <taxon>Eurotiomycetidae</taxon>
        <taxon>Eurotiales</taxon>
        <taxon>Aspergillaceae</taxon>
        <taxon>Aspergillus</taxon>
        <taxon>Aspergillus subgen. Fumigati</taxon>
    </lineage>
</organism>
<reference evidence="1" key="1">
    <citation type="submission" date="2020-06" db="EMBL/GenBank/DDBJ databases">
        <title>Draft genome sequences of strains closely related to Aspergillus parafelis and Aspergillus hiratsukae.</title>
        <authorList>
            <person name="Dos Santos R.A.C."/>
            <person name="Rivero-Menendez O."/>
            <person name="Steenwyk J.L."/>
            <person name="Mead M.E."/>
            <person name="Goldman G.H."/>
            <person name="Alastruey-Izquierdo A."/>
            <person name="Rokas A."/>
        </authorList>
    </citation>
    <scope>NUCLEOTIDE SEQUENCE</scope>
    <source>
        <strain evidence="1">CNM-CM5793</strain>
        <strain evidence="2">CNM-CM6106</strain>
    </source>
</reference>
<dbReference type="Proteomes" id="UP000630445">
    <property type="component" value="Unassembled WGS sequence"/>
</dbReference>
<evidence type="ECO:0000313" key="3">
    <source>
        <dbReference type="Proteomes" id="UP000630445"/>
    </source>
</evidence>
<dbReference type="PANTHER" id="PTHR33927:SF5">
    <property type="entry name" value="ENZYME, PUTATIVE (AFU_ORTHOLOGUE AFUA_8G01222)-RELATED"/>
    <property type="match status" value="1"/>
</dbReference>
<dbReference type="InterPro" id="IPR052979">
    <property type="entry name" value="Adenylate-forming_domain"/>
</dbReference>
<name>A0A8H6P471_9EURO</name>
<sequence length="120" mass="12906">MRSATLFNRVVLVGTGSGIGPLLGHIQVPTCPFRLVWSTPNPVNTSGKDVVDAVYTAAPGAIVHDTKEQGRPDLVRQTWDAVQAFQAEAVIVISNEKSTKKVVYGMETRGVPPYGAIWDS</sequence>
<dbReference type="AlphaFoldDB" id="A0A8H6P471"/>
<evidence type="ECO:0000313" key="1">
    <source>
        <dbReference type="EMBL" id="KAF7116150.1"/>
    </source>
</evidence>
<accession>A0A8H6P471</accession>
<dbReference type="OrthoDB" id="3142841at2759"/>
<dbReference type="EMBL" id="JACBAD010002106">
    <property type="protein sequence ID" value="KAF7116150.1"/>
    <property type="molecule type" value="Genomic_DNA"/>
</dbReference>
<comment type="caution">
    <text evidence="1">The sequence shown here is derived from an EMBL/GenBank/DDBJ whole genome shotgun (WGS) entry which is preliminary data.</text>
</comment>
<dbReference type="PANTHER" id="PTHR33927">
    <property type="entry name" value="TRANSMEMBRANE PROTEIN"/>
    <property type="match status" value="1"/>
</dbReference>
<keyword evidence="3" id="KW-1185">Reference proteome</keyword>
<dbReference type="SUPFAM" id="SSF52343">
    <property type="entry name" value="Ferredoxin reductase-like, C-terminal NADP-linked domain"/>
    <property type="match status" value="1"/>
</dbReference>
<proteinExistence type="predicted"/>
<protein>
    <submittedName>
        <fullName evidence="1">Uncharacterized protein</fullName>
    </submittedName>
</protein>
<dbReference type="EMBL" id="JACBAF010002280">
    <property type="protein sequence ID" value="KAF7159129.1"/>
    <property type="molecule type" value="Genomic_DNA"/>
</dbReference>